<dbReference type="InterPro" id="IPR042303">
    <property type="entry name" value="Malonyl_CoA_deC_C_sf"/>
</dbReference>
<dbReference type="Pfam" id="PF05292">
    <property type="entry name" value="MCD"/>
    <property type="match status" value="1"/>
</dbReference>
<dbReference type="InterPro" id="IPR007956">
    <property type="entry name" value="Malonyl_CoA_deC_C"/>
</dbReference>
<evidence type="ECO:0000259" key="1">
    <source>
        <dbReference type="Pfam" id="PF05292"/>
    </source>
</evidence>
<feature type="domain" description="Malonyl-CoA decarboxylase N-terminal" evidence="2">
    <location>
        <begin position="72"/>
        <end position="156"/>
    </location>
</feature>
<dbReference type="InterPro" id="IPR038917">
    <property type="entry name" value="Malonyl_CoA_deC"/>
</dbReference>
<evidence type="ECO:0000313" key="4">
    <source>
        <dbReference type="Proteomes" id="UP000603453"/>
    </source>
</evidence>
<dbReference type="Proteomes" id="UP000603453">
    <property type="component" value="Unassembled WGS sequence"/>
</dbReference>
<dbReference type="GO" id="GO:0005782">
    <property type="term" value="C:peroxisomal matrix"/>
    <property type="evidence" value="ECO:0007669"/>
    <property type="project" value="TreeGrafter"/>
</dbReference>
<dbReference type="OrthoDB" id="426718at2759"/>
<dbReference type="EMBL" id="JAEPRD010000159">
    <property type="protein sequence ID" value="KAG2195876.1"/>
    <property type="molecule type" value="Genomic_DNA"/>
</dbReference>
<accession>A0A8H7URI0</accession>
<comment type="caution">
    <text evidence="3">The sequence shown here is derived from an EMBL/GenBank/DDBJ whole genome shotgun (WGS) entry which is preliminary data.</text>
</comment>
<dbReference type="InterPro" id="IPR038351">
    <property type="entry name" value="MCD_N_sf"/>
</dbReference>
<dbReference type="GO" id="GO:2001294">
    <property type="term" value="P:malonyl-CoA catabolic process"/>
    <property type="evidence" value="ECO:0007669"/>
    <property type="project" value="TreeGrafter"/>
</dbReference>
<dbReference type="GO" id="GO:0006633">
    <property type="term" value="P:fatty acid biosynthetic process"/>
    <property type="evidence" value="ECO:0007669"/>
    <property type="project" value="InterPro"/>
</dbReference>
<name>A0A8H7URI0_9FUNG</name>
<evidence type="ECO:0000313" key="3">
    <source>
        <dbReference type="EMBL" id="KAG2195876.1"/>
    </source>
</evidence>
<dbReference type="AlphaFoldDB" id="A0A8H7URI0"/>
<dbReference type="InterPro" id="IPR035372">
    <property type="entry name" value="MCD_N"/>
</dbReference>
<protein>
    <recommendedName>
        <fullName evidence="5">Malonyl-CoA decarboxylase</fullName>
    </recommendedName>
</protein>
<evidence type="ECO:0008006" key="5">
    <source>
        <dbReference type="Google" id="ProtNLM"/>
    </source>
</evidence>
<organism evidence="3 4">
    <name type="scientific">Mucor saturninus</name>
    <dbReference type="NCBI Taxonomy" id="64648"/>
    <lineage>
        <taxon>Eukaryota</taxon>
        <taxon>Fungi</taxon>
        <taxon>Fungi incertae sedis</taxon>
        <taxon>Mucoromycota</taxon>
        <taxon>Mucoromycotina</taxon>
        <taxon>Mucoromycetes</taxon>
        <taxon>Mucorales</taxon>
        <taxon>Mucorineae</taxon>
        <taxon>Mucoraceae</taxon>
        <taxon>Mucor</taxon>
    </lineage>
</organism>
<proteinExistence type="predicted"/>
<evidence type="ECO:0000259" key="2">
    <source>
        <dbReference type="Pfam" id="PF17408"/>
    </source>
</evidence>
<dbReference type="GO" id="GO:0005759">
    <property type="term" value="C:mitochondrial matrix"/>
    <property type="evidence" value="ECO:0007669"/>
    <property type="project" value="TreeGrafter"/>
</dbReference>
<dbReference type="Gene3D" id="3.40.630.150">
    <property type="entry name" value="Malonyl-CoA decarboxylase, catalytic domain"/>
    <property type="match status" value="1"/>
</dbReference>
<sequence>MRRVVYGVLPHLKQTSRTLRTRPEFMQELVEKVTENNNNLPPPALTAKCCDYFKQLDKHGKRDFFKILATEFDVDRENAVKEAKAYVHEQNKSVEQNLLHYLEPKYGLFFDRIHQLPNGLKLLADMRSDLLDIMGQRESESYLEFTSLEQDIRLKLKKYVIGFLKLEQLTWQTSSAELLEKICSYEAVHAVKDWKDIKRRLASDRRVFAFVENTTPNEPLVFVHVALVPSISTSVQAILNEPLPPKEGKHFKCAICYSITTQQGLGGINLGNYLIKQVVDRLKTQYPQLETFATLSPLPGFRKWLMHHDESDPSIVAELGLGWKTEMATFEGQEQWKDPLMRLCARYILDEKRIETNALDPVGTRTSTYEMERVRIKFIGKEIHLTRECMNPLAL</sequence>
<keyword evidence="4" id="KW-1185">Reference proteome</keyword>
<dbReference type="GO" id="GO:0050080">
    <property type="term" value="F:malonyl-CoA decarboxylase activity"/>
    <property type="evidence" value="ECO:0007669"/>
    <property type="project" value="InterPro"/>
</dbReference>
<dbReference type="PANTHER" id="PTHR28641:SF1">
    <property type="entry name" value="MALONYL-COA DECARBOXYLASE, MITOCHONDRIAL"/>
    <property type="match status" value="1"/>
</dbReference>
<gene>
    <name evidence="3" type="ORF">INT47_002919</name>
</gene>
<feature type="domain" description="Malonyl-CoA decarboxylase C-terminal" evidence="1">
    <location>
        <begin position="162"/>
        <end position="362"/>
    </location>
</feature>
<dbReference type="Pfam" id="PF17408">
    <property type="entry name" value="MCD_N"/>
    <property type="match status" value="1"/>
</dbReference>
<dbReference type="GO" id="GO:0006085">
    <property type="term" value="P:acetyl-CoA biosynthetic process"/>
    <property type="evidence" value="ECO:0007669"/>
    <property type="project" value="TreeGrafter"/>
</dbReference>
<reference evidence="3" key="1">
    <citation type="submission" date="2020-12" db="EMBL/GenBank/DDBJ databases">
        <title>Metabolic potential, ecology and presence of endohyphal bacteria is reflected in genomic diversity of Mucoromycotina.</title>
        <authorList>
            <person name="Muszewska A."/>
            <person name="Okrasinska A."/>
            <person name="Steczkiewicz K."/>
            <person name="Drgas O."/>
            <person name="Orlowska M."/>
            <person name="Perlinska-Lenart U."/>
            <person name="Aleksandrzak-Piekarczyk T."/>
            <person name="Szatraj K."/>
            <person name="Zielenkiewicz U."/>
            <person name="Pilsyk S."/>
            <person name="Malc E."/>
            <person name="Mieczkowski P."/>
            <person name="Kruszewska J.S."/>
            <person name="Biernat P."/>
            <person name="Pawlowska J."/>
        </authorList>
    </citation>
    <scope>NUCLEOTIDE SEQUENCE</scope>
    <source>
        <strain evidence="3">WA0000017839</strain>
    </source>
</reference>
<dbReference type="PANTHER" id="PTHR28641">
    <property type="match status" value="1"/>
</dbReference>
<dbReference type="Gene3D" id="1.20.140.90">
    <property type="entry name" value="Malonyl-CoA decarboxylase, oligemerization domain"/>
    <property type="match status" value="1"/>
</dbReference>